<dbReference type="KEGG" id="far:ABE41_016435"/>
<sequence length="124" mass="13593">MKSWLASLLINTIALMVVAGYFDGFHIENISAALLASVLLSLFNVFLKPILVLLTLPVTIISLGLFLIVINAALLSLTAELMGDSFNIDGFGMALLSAIIISLLNMFLTNFILEPLKKRKKKRK</sequence>
<protein>
    <recommendedName>
        <fullName evidence="4">Phage holin family protein</fullName>
    </recommendedName>
</protein>
<accession>A0A1B1Z846</accession>
<keyword evidence="1" id="KW-0812">Transmembrane</keyword>
<dbReference type="Proteomes" id="UP000077412">
    <property type="component" value="Chromosome"/>
</dbReference>
<keyword evidence="1" id="KW-1133">Transmembrane helix</keyword>
<evidence type="ECO:0000313" key="2">
    <source>
        <dbReference type="EMBL" id="ANX13600.1"/>
    </source>
</evidence>
<feature type="transmembrane region" description="Helical" evidence="1">
    <location>
        <begin position="54"/>
        <end position="79"/>
    </location>
</feature>
<dbReference type="RefSeq" id="WP_066292648.1">
    <property type="nucleotide sequence ID" value="NZ_CP016761.1"/>
</dbReference>
<reference evidence="2 3" key="1">
    <citation type="submission" date="2016-08" db="EMBL/GenBank/DDBJ databases">
        <title>Complete genome sequence of Fictibacillus arsenicus G25-54, a strain with toxicity to nematodes and a potential arsenic-resistance activity.</title>
        <authorList>
            <person name="Zheng Z."/>
        </authorList>
    </citation>
    <scope>NUCLEOTIDE SEQUENCE [LARGE SCALE GENOMIC DNA]</scope>
    <source>
        <strain evidence="2 3">G25-54</strain>
    </source>
</reference>
<dbReference type="Pfam" id="PF04020">
    <property type="entry name" value="Phage_holin_4_2"/>
    <property type="match status" value="1"/>
</dbReference>
<evidence type="ECO:0008006" key="4">
    <source>
        <dbReference type="Google" id="ProtNLM"/>
    </source>
</evidence>
<dbReference type="PANTHER" id="PTHR37309:SF1">
    <property type="entry name" value="SLR0284 PROTEIN"/>
    <property type="match status" value="1"/>
</dbReference>
<dbReference type="OrthoDB" id="7205479at2"/>
<name>A0A1B1Z846_9BACL</name>
<dbReference type="InterPro" id="IPR007165">
    <property type="entry name" value="Phage_holin_4_2"/>
</dbReference>
<proteinExistence type="predicted"/>
<organism evidence="2 3">
    <name type="scientific">Fictibacillus arsenicus</name>
    <dbReference type="NCBI Taxonomy" id="255247"/>
    <lineage>
        <taxon>Bacteria</taxon>
        <taxon>Bacillati</taxon>
        <taxon>Bacillota</taxon>
        <taxon>Bacilli</taxon>
        <taxon>Bacillales</taxon>
        <taxon>Fictibacillaceae</taxon>
        <taxon>Fictibacillus</taxon>
    </lineage>
</organism>
<keyword evidence="3" id="KW-1185">Reference proteome</keyword>
<dbReference type="PANTHER" id="PTHR37309">
    <property type="entry name" value="SLR0284 PROTEIN"/>
    <property type="match status" value="1"/>
</dbReference>
<evidence type="ECO:0000256" key="1">
    <source>
        <dbReference type="SAM" id="Phobius"/>
    </source>
</evidence>
<feature type="transmembrane region" description="Helical" evidence="1">
    <location>
        <begin position="91"/>
        <end position="113"/>
    </location>
</feature>
<dbReference type="EMBL" id="CP016761">
    <property type="protein sequence ID" value="ANX13600.1"/>
    <property type="molecule type" value="Genomic_DNA"/>
</dbReference>
<feature type="transmembrane region" description="Helical" evidence="1">
    <location>
        <begin position="29"/>
        <end position="47"/>
    </location>
</feature>
<evidence type="ECO:0000313" key="3">
    <source>
        <dbReference type="Proteomes" id="UP000077412"/>
    </source>
</evidence>
<dbReference type="AlphaFoldDB" id="A0A1B1Z846"/>
<dbReference type="STRING" id="255247.ABE41_016435"/>
<gene>
    <name evidence="2" type="ORF">ABE41_016435</name>
</gene>
<keyword evidence="1" id="KW-0472">Membrane</keyword>